<reference evidence="9 10" key="1">
    <citation type="submission" date="2019-08" db="EMBL/GenBank/DDBJ databases">
        <title>Deep-cultivation of Planctomycetes and their phenomic and genomic characterization uncovers novel biology.</title>
        <authorList>
            <person name="Wiegand S."/>
            <person name="Jogler M."/>
            <person name="Boedeker C."/>
            <person name="Pinto D."/>
            <person name="Vollmers J."/>
            <person name="Rivas-Marin E."/>
            <person name="Kohn T."/>
            <person name="Peeters S.H."/>
            <person name="Heuer A."/>
            <person name="Rast P."/>
            <person name="Oberbeckmann S."/>
            <person name="Bunk B."/>
            <person name="Jeske O."/>
            <person name="Meyerdierks A."/>
            <person name="Storesund J.E."/>
            <person name="Kallscheuer N."/>
            <person name="Luecker S."/>
            <person name="Lage O.M."/>
            <person name="Pohl T."/>
            <person name="Merkel B.J."/>
            <person name="Hornburger P."/>
            <person name="Mueller R.-W."/>
            <person name="Bruemmer F."/>
            <person name="Labrenz M."/>
            <person name="Spormann A.M."/>
            <person name="Op Den Camp H."/>
            <person name="Overmann J."/>
            <person name="Amann R."/>
            <person name="Jetten M.S.M."/>
            <person name="Mascher T."/>
            <person name="Medema M.H."/>
            <person name="Devos D.P."/>
            <person name="Kaster A.-K."/>
            <person name="Ovreas L."/>
            <person name="Rohde M."/>
            <person name="Galperin M.Y."/>
            <person name="Jogler C."/>
        </authorList>
    </citation>
    <scope>NUCLEOTIDE SEQUENCE [LARGE SCALE GENOMIC DNA]</scope>
    <source>
        <strain evidence="9 10">LF1</strain>
    </source>
</reference>
<dbReference type="GO" id="GO:0020037">
    <property type="term" value="F:heme binding"/>
    <property type="evidence" value="ECO:0007669"/>
    <property type="project" value="InterPro"/>
</dbReference>
<dbReference type="GO" id="GO:0009055">
    <property type="term" value="F:electron transfer activity"/>
    <property type="evidence" value="ECO:0007669"/>
    <property type="project" value="InterPro"/>
</dbReference>
<dbReference type="AlphaFoldDB" id="A0A5B1CFE0"/>
<dbReference type="Pfam" id="PF13442">
    <property type="entry name" value="Cytochrome_CBB3"/>
    <property type="match status" value="1"/>
</dbReference>
<feature type="region of interest" description="Disordered" evidence="7">
    <location>
        <begin position="1"/>
        <end position="23"/>
    </location>
</feature>
<dbReference type="InterPro" id="IPR038414">
    <property type="entry name" value="CcoP_N_sf"/>
</dbReference>
<feature type="domain" description="Cytochrome c" evidence="8">
    <location>
        <begin position="99"/>
        <end position="178"/>
    </location>
</feature>
<keyword evidence="4" id="KW-0249">Electron transport</keyword>
<dbReference type="PRINTS" id="PR00605">
    <property type="entry name" value="CYTCHROMECIC"/>
</dbReference>
<evidence type="ECO:0000313" key="10">
    <source>
        <dbReference type="Proteomes" id="UP000322699"/>
    </source>
</evidence>
<accession>A0A5B1CFE0</accession>
<keyword evidence="10" id="KW-1185">Reference proteome</keyword>
<dbReference type="PANTHER" id="PTHR33751">
    <property type="entry name" value="CBB3-TYPE CYTOCHROME C OXIDASE SUBUNIT FIXP"/>
    <property type="match status" value="1"/>
</dbReference>
<dbReference type="OrthoDB" id="7933886at2"/>
<evidence type="ECO:0000256" key="3">
    <source>
        <dbReference type="ARBA" id="ARBA00022723"/>
    </source>
</evidence>
<feature type="compositionally biased region" description="Basic and acidic residues" evidence="7">
    <location>
        <begin position="1"/>
        <end position="22"/>
    </location>
</feature>
<dbReference type="Gene3D" id="6.10.280.130">
    <property type="match status" value="1"/>
</dbReference>
<dbReference type="InterPro" id="IPR036909">
    <property type="entry name" value="Cyt_c-like_dom_sf"/>
</dbReference>
<evidence type="ECO:0000256" key="7">
    <source>
        <dbReference type="SAM" id="MobiDB-lite"/>
    </source>
</evidence>
<dbReference type="RefSeq" id="WP_068266247.1">
    <property type="nucleotide sequence ID" value="NZ_LWSK01000114.1"/>
</dbReference>
<comment type="caution">
    <text evidence="9">The sequence shown here is derived from an EMBL/GenBank/DDBJ whole genome shotgun (WGS) entry which is preliminary data.</text>
</comment>
<keyword evidence="2 6" id="KW-0349">Heme</keyword>
<keyword evidence="1" id="KW-0813">Transport</keyword>
<evidence type="ECO:0000256" key="2">
    <source>
        <dbReference type="ARBA" id="ARBA00022617"/>
    </source>
</evidence>
<protein>
    <submittedName>
        <fullName evidence="9">Cbb3-type cytochrome c oxidase subunit CcoP2</fullName>
    </submittedName>
</protein>
<dbReference type="PANTHER" id="PTHR33751:SF1">
    <property type="entry name" value="CBB3-TYPE CYTOCHROME C OXIDASE SUBUNIT FIXP"/>
    <property type="match status" value="1"/>
</dbReference>
<evidence type="ECO:0000259" key="8">
    <source>
        <dbReference type="PROSITE" id="PS51007"/>
    </source>
</evidence>
<proteinExistence type="predicted"/>
<feature type="compositionally biased region" description="Basic and acidic residues" evidence="7">
    <location>
        <begin position="212"/>
        <end position="221"/>
    </location>
</feature>
<dbReference type="SUPFAM" id="SSF46626">
    <property type="entry name" value="Cytochrome c"/>
    <property type="match status" value="1"/>
</dbReference>
<evidence type="ECO:0000256" key="5">
    <source>
        <dbReference type="ARBA" id="ARBA00023004"/>
    </source>
</evidence>
<gene>
    <name evidence="9" type="primary">ccoP2</name>
    <name evidence="9" type="ORF">LF1_14360</name>
</gene>
<dbReference type="EMBL" id="VRLW01000001">
    <property type="protein sequence ID" value="KAA1258912.1"/>
    <property type="molecule type" value="Genomic_DNA"/>
</dbReference>
<keyword evidence="3 6" id="KW-0479">Metal-binding</keyword>
<keyword evidence="5 6" id="KW-0408">Iron</keyword>
<organism evidence="9 10">
    <name type="scientific">Rubripirellula obstinata</name>
    <dbReference type="NCBI Taxonomy" id="406547"/>
    <lineage>
        <taxon>Bacteria</taxon>
        <taxon>Pseudomonadati</taxon>
        <taxon>Planctomycetota</taxon>
        <taxon>Planctomycetia</taxon>
        <taxon>Pirellulales</taxon>
        <taxon>Pirellulaceae</taxon>
        <taxon>Rubripirellula</taxon>
    </lineage>
</organism>
<dbReference type="InterPro" id="IPR009056">
    <property type="entry name" value="Cyt_c-like_dom"/>
</dbReference>
<dbReference type="Pfam" id="PF14715">
    <property type="entry name" value="FixP_N"/>
    <property type="match status" value="1"/>
</dbReference>
<feature type="region of interest" description="Disordered" evidence="7">
    <location>
        <begin position="182"/>
        <end position="221"/>
    </location>
</feature>
<dbReference type="InterPro" id="IPR008168">
    <property type="entry name" value="Cyt_C_IC"/>
</dbReference>
<dbReference type="Gene3D" id="1.10.760.10">
    <property type="entry name" value="Cytochrome c-like domain"/>
    <property type="match status" value="1"/>
</dbReference>
<evidence type="ECO:0000256" key="1">
    <source>
        <dbReference type="ARBA" id="ARBA00022448"/>
    </source>
</evidence>
<dbReference type="InterPro" id="IPR050597">
    <property type="entry name" value="Cytochrome_c_Oxidase_Subunit"/>
</dbReference>
<dbReference type="GO" id="GO:0005506">
    <property type="term" value="F:iron ion binding"/>
    <property type="evidence" value="ECO:0007669"/>
    <property type="project" value="InterPro"/>
</dbReference>
<name>A0A5B1CFE0_9BACT</name>
<dbReference type="Proteomes" id="UP000322699">
    <property type="component" value="Unassembled WGS sequence"/>
</dbReference>
<sequence>MSDTRNPDGPEQEPQKTDHSYDGIEEYDNPLPGWWKWIFLGSIAFSPLYLMYFHGGASGRSVEDIYNVALADNTRLQFAEIGELEPDADTIVEYMHKPSWVKVGQSVFRTNCISCHGREGEGQVGPNLTDQVYKNVKKIEDIAMVINNGAGGGAMPKWSNRLHPNEVVLVSAYVASLRGQDLPSARPAEGNKIAEWPEMKEEDKVEDESDSENPKSEEASE</sequence>
<evidence type="ECO:0000313" key="9">
    <source>
        <dbReference type="EMBL" id="KAA1258912.1"/>
    </source>
</evidence>
<evidence type="ECO:0000256" key="6">
    <source>
        <dbReference type="PROSITE-ProRule" id="PRU00433"/>
    </source>
</evidence>
<evidence type="ECO:0000256" key="4">
    <source>
        <dbReference type="ARBA" id="ARBA00022982"/>
    </source>
</evidence>
<dbReference type="InterPro" id="IPR032858">
    <property type="entry name" value="CcoP_N"/>
</dbReference>
<dbReference type="PROSITE" id="PS51007">
    <property type="entry name" value="CYTC"/>
    <property type="match status" value="1"/>
</dbReference>